<sequence length="759" mass="87314">MAERKIWFITRPERDPKFHRDALLALNDATVGFKIKWAGNREAHLNYERALNARGIKRENVSNDGSGGRTWAAMLKTFSYVFTDEEGKLRLTKVGRKVMDGEKIRENVTKQILTLQIPNAYFLEPGFRPQYESGFRIRPARFVIKLVNQSQLDYYLTKEEITYFALTAKTDNELMSVTDKILRFRNANAVEKSEIKQKIAAEFDHRERSDKGARAFEIAHGDVAHTFMLICDYTGLVEYIRGEALRVNPADSKRVSNELAAYDTRYPFNTRYHISLQRMAENNGLDIDSYKASNYGEIMPATNKAKTENKIKELLSDYPYLEELSHEDIKNILLKEFSIKESEKHADEIKKYSIRGLNIDFVEGYLNETNEHRFEQKTGDVLKAIGFNVEMNPKPTSDEKTEIEILVKLGDKLSFIIDAKMYRPKFPLAANLVSHMASEYIPNYEGYDNREVAYFGYVTVAAWSGEKNLEKISKLAKRAIPEREIKGIMLSANVMLGYLDYCIDNGIPKHDRVEPFLQAIENKAFSTVGELLRNIHSVKFADCEYDDSAVSELYIVDGNFVGGLAKQCRDPHIQAILPLSGKLLTDEEDSQNQIYSSNEEYELKKAIGTGIAEGFDISKVRYQKIIILSDADVFGAHFRSIILTFFYRYMRPILEAGYVYIALQPLYKVQHDKHCNYAYNEKELNEILNEPSTQPSPIIQRFKGFEDMKPLQIWETTMDQASRAIIQVSLEDALEAVEIYESILDLNNKIDQNFDFNFK</sequence>
<dbReference type="EC" id="5.6.2.2" evidence="3"/>
<evidence type="ECO:0000313" key="11">
    <source>
        <dbReference type="EMBL" id="EKN69289.1"/>
    </source>
</evidence>
<dbReference type="RefSeq" id="WP_007085120.1">
    <property type="nucleotide sequence ID" value="NZ_AJLS01000057.1"/>
</dbReference>
<dbReference type="SUPFAM" id="SSF56719">
    <property type="entry name" value="Type II DNA topoisomerase"/>
    <property type="match status" value="1"/>
</dbReference>
<dbReference type="GO" id="GO:0003677">
    <property type="term" value="F:DNA binding"/>
    <property type="evidence" value="ECO:0007669"/>
    <property type="project" value="UniProtKB-KW"/>
</dbReference>
<feature type="domain" description="DNA gyrase B subunit C-terminal" evidence="9">
    <location>
        <begin position="699"/>
        <end position="744"/>
    </location>
</feature>
<keyword evidence="4" id="KW-0547">Nucleotide-binding</keyword>
<dbReference type="GO" id="GO:0005524">
    <property type="term" value="F:ATP binding"/>
    <property type="evidence" value="ECO:0007669"/>
    <property type="project" value="UniProtKB-KW"/>
</dbReference>
<evidence type="ECO:0000256" key="7">
    <source>
        <dbReference type="ARBA" id="ARBA00023125"/>
    </source>
</evidence>
<comment type="caution">
    <text evidence="11">The sequence shown here is derived from an EMBL/GenBank/DDBJ whole genome shotgun (WGS) entry which is preliminary data.</text>
</comment>
<dbReference type="InterPro" id="IPR013760">
    <property type="entry name" value="Topo_IIA-like_dom_sf"/>
</dbReference>
<dbReference type="GO" id="GO:0034335">
    <property type="term" value="F:DNA negative supercoiling activity"/>
    <property type="evidence" value="ECO:0007669"/>
    <property type="project" value="UniProtKB-ARBA"/>
</dbReference>
<evidence type="ECO:0000256" key="1">
    <source>
        <dbReference type="ARBA" id="ARBA00000185"/>
    </source>
</evidence>
<name>K6DLU8_9BACI</name>
<dbReference type="InterPro" id="IPR013759">
    <property type="entry name" value="Topo_IIA_B_C"/>
</dbReference>
<dbReference type="Pfam" id="PF09491">
    <property type="entry name" value="RE_AlwI"/>
    <property type="match status" value="1"/>
</dbReference>
<evidence type="ECO:0000256" key="4">
    <source>
        <dbReference type="ARBA" id="ARBA00022741"/>
    </source>
</evidence>
<keyword evidence="11" id="KW-0378">Hydrolase</keyword>
<dbReference type="Gene3D" id="3.40.50.670">
    <property type="match status" value="1"/>
</dbReference>
<reference evidence="11 12" key="1">
    <citation type="journal article" date="2012" name="Front. Microbiol.">
        <title>Redundancy and modularity in membrane-associated dissimilatory nitrate reduction in Bacillus.</title>
        <authorList>
            <person name="Heylen K."/>
            <person name="Keltjens J."/>
        </authorList>
    </citation>
    <scope>NUCLEOTIDE SEQUENCE [LARGE SCALE GENOMIC DNA]</scope>
    <source>
        <strain evidence="12">LMG 21833T</strain>
    </source>
</reference>
<dbReference type="PANTHER" id="PTHR45866:SF1">
    <property type="entry name" value="DNA GYRASE SUBUNIT B, MITOCHONDRIAL"/>
    <property type="match status" value="1"/>
</dbReference>
<dbReference type="Proteomes" id="UP000006316">
    <property type="component" value="Unassembled WGS sequence"/>
</dbReference>
<protein>
    <recommendedName>
        <fullName evidence="3">DNA topoisomerase (ATP-hydrolyzing)</fullName>
        <ecNumber evidence="3">5.6.2.2</ecNumber>
    </recommendedName>
</protein>
<evidence type="ECO:0000313" key="12">
    <source>
        <dbReference type="Proteomes" id="UP000006316"/>
    </source>
</evidence>
<dbReference type="InterPro" id="IPR018573">
    <property type="entry name" value="Restrct_endonuc_II_AlwI"/>
</dbReference>
<evidence type="ECO:0000259" key="10">
    <source>
        <dbReference type="Pfam" id="PF01751"/>
    </source>
</evidence>
<dbReference type="eggNOG" id="COG0187">
    <property type="taxonomic scope" value="Bacteria"/>
</dbReference>
<dbReference type="InterPro" id="IPR002288">
    <property type="entry name" value="DNA_gyrase_B_C"/>
</dbReference>
<evidence type="ECO:0000256" key="3">
    <source>
        <dbReference type="ARBA" id="ARBA00012895"/>
    </source>
</evidence>
<dbReference type="SMART" id="SM00433">
    <property type="entry name" value="TOP2c"/>
    <property type="match status" value="1"/>
</dbReference>
<accession>K6DLU8</accession>
<evidence type="ECO:0000256" key="6">
    <source>
        <dbReference type="ARBA" id="ARBA00023029"/>
    </source>
</evidence>
<keyword evidence="11" id="KW-0540">Nuclease</keyword>
<gene>
    <name evidence="11" type="ORF">BABA_10516</name>
</gene>
<evidence type="ECO:0000256" key="5">
    <source>
        <dbReference type="ARBA" id="ARBA00022840"/>
    </source>
</evidence>
<keyword evidence="8" id="KW-0413">Isomerase</keyword>
<keyword evidence="6" id="KW-0799">Topoisomerase</keyword>
<dbReference type="STRING" id="1117379.BABA_10516"/>
<proteinExistence type="inferred from homology"/>
<dbReference type="InterPro" id="IPR001241">
    <property type="entry name" value="Topo_IIA"/>
</dbReference>
<dbReference type="PATRIC" id="fig|1117379.3.peg.2194"/>
<dbReference type="GO" id="GO:0006265">
    <property type="term" value="P:DNA topological change"/>
    <property type="evidence" value="ECO:0007669"/>
    <property type="project" value="InterPro"/>
</dbReference>
<dbReference type="OrthoDB" id="1876647at2"/>
<evidence type="ECO:0000256" key="2">
    <source>
        <dbReference type="ARBA" id="ARBA00010708"/>
    </source>
</evidence>
<dbReference type="AlphaFoldDB" id="K6DLU8"/>
<evidence type="ECO:0000259" key="9">
    <source>
        <dbReference type="Pfam" id="PF00986"/>
    </source>
</evidence>
<comment type="catalytic activity">
    <reaction evidence="1">
        <text>ATP-dependent breakage, passage and rejoining of double-stranded DNA.</text>
        <dbReference type="EC" id="5.6.2.2"/>
    </reaction>
</comment>
<keyword evidence="11" id="KW-0255">Endonuclease</keyword>
<dbReference type="EMBL" id="AJLS01000057">
    <property type="protein sequence ID" value="EKN69289.1"/>
    <property type="molecule type" value="Genomic_DNA"/>
</dbReference>
<dbReference type="GO" id="GO:0004519">
    <property type="term" value="F:endonuclease activity"/>
    <property type="evidence" value="ECO:0007669"/>
    <property type="project" value="UniProtKB-KW"/>
</dbReference>
<dbReference type="Pfam" id="PF00986">
    <property type="entry name" value="DNA_gyraseB_C"/>
    <property type="match status" value="1"/>
</dbReference>
<keyword evidence="12" id="KW-1185">Reference proteome</keyword>
<dbReference type="PANTHER" id="PTHR45866">
    <property type="entry name" value="DNA GYRASE/TOPOISOMERASE SUBUNIT B"/>
    <property type="match status" value="1"/>
</dbReference>
<dbReference type="Pfam" id="PF01751">
    <property type="entry name" value="Toprim"/>
    <property type="match status" value="1"/>
</dbReference>
<keyword evidence="5" id="KW-0067">ATP-binding</keyword>
<feature type="domain" description="Toprim" evidence="10">
    <location>
        <begin position="552"/>
        <end position="661"/>
    </location>
</feature>
<dbReference type="InterPro" id="IPR006171">
    <property type="entry name" value="TOPRIM_dom"/>
</dbReference>
<dbReference type="PRINTS" id="PR00418">
    <property type="entry name" value="TPI2FAMILY"/>
</dbReference>
<keyword evidence="7" id="KW-0238">DNA-binding</keyword>
<organism evidence="11 12">
    <name type="scientific">Neobacillus bataviensis LMG 21833</name>
    <dbReference type="NCBI Taxonomy" id="1117379"/>
    <lineage>
        <taxon>Bacteria</taxon>
        <taxon>Bacillati</taxon>
        <taxon>Bacillota</taxon>
        <taxon>Bacilli</taxon>
        <taxon>Bacillales</taxon>
        <taxon>Bacillaceae</taxon>
        <taxon>Neobacillus</taxon>
    </lineage>
</organism>
<evidence type="ECO:0000256" key="8">
    <source>
        <dbReference type="ARBA" id="ARBA00023235"/>
    </source>
</evidence>
<comment type="similarity">
    <text evidence="2">Belongs to the type II topoisomerase GyrB family.</text>
</comment>